<dbReference type="AlphaFoldDB" id="U4U033"/>
<evidence type="ECO:0000256" key="12">
    <source>
        <dbReference type="SAM" id="Phobius"/>
    </source>
</evidence>
<keyword evidence="8 12" id="KW-0472">Membrane</keyword>
<feature type="transmembrane region" description="Helical" evidence="12">
    <location>
        <begin position="1018"/>
        <end position="1044"/>
    </location>
</feature>
<evidence type="ECO:0000256" key="11">
    <source>
        <dbReference type="ARBA" id="ARBA00023180"/>
    </source>
</evidence>
<evidence type="ECO:0000256" key="4">
    <source>
        <dbReference type="ARBA" id="ARBA00022606"/>
    </source>
</evidence>
<organism evidence="13 14">
    <name type="scientific">Dendroctonus ponderosae</name>
    <name type="common">Mountain pine beetle</name>
    <dbReference type="NCBI Taxonomy" id="77166"/>
    <lineage>
        <taxon>Eukaryota</taxon>
        <taxon>Metazoa</taxon>
        <taxon>Ecdysozoa</taxon>
        <taxon>Arthropoda</taxon>
        <taxon>Hexapoda</taxon>
        <taxon>Insecta</taxon>
        <taxon>Pterygota</taxon>
        <taxon>Neoptera</taxon>
        <taxon>Endopterygota</taxon>
        <taxon>Coleoptera</taxon>
        <taxon>Polyphaga</taxon>
        <taxon>Cucujiformia</taxon>
        <taxon>Curculionidae</taxon>
        <taxon>Scolytinae</taxon>
        <taxon>Dendroctonus</taxon>
    </lineage>
</organism>
<evidence type="ECO:0000256" key="10">
    <source>
        <dbReference type="ARBA" id="ARBA00023170"/>
    </source>
</evidence>
<comment type="subcellular location">
    <subcellularLocation>
        <location evidence="1">Cell membrane</location>
        <topology evidence="1">Multi-pass membrane protein</topology>
    </subcellularLocation>
</comment>
<dbReference type="GO" id="GO:0005044">
    <property type="term" value="F:scavenger receptor activity"/>
    <property type="evidence" value="ECO:0007669"/>
    <property type="project" value="TreeGrafter"/>
</dbReference>
<dbReference type="Proteomes" id="UP000030742">
    <property type="component" value="Unassembled WGS sequence"/>
</dbReference>
<comment type="similarity">
    <text evidence="2">Belongs to the CD36 family.</text>
</comment>
<dbReference type="PRINTS" id="PR01609">
    <property type="entry name" value="CD36FAMILY"/>
</dbReference>
<keyword evidence="5 12" id="KW-0812">Transmembrane</keyword>
<feature type="transmembrane region" description="Helical" evidence="12">
    <location>
        <begin position="507"/>
        <end position="527"/>
    </location>
</feature>
<dbReference type="InterPro" id="IPR002159">
    <property type="entry name" value="CD36_fam"/>
</dbReference>
<feature type="transmembrane region" description="Helical" evidence="12">
    <location>
        <begin position="575"/>
        <end position="593"/>
    </location>
</feature>
<dbReference type="GO" id="GO:0007608">
    <property type="term" value="P:sensory perception of smell"/>
    <property type="evidence" value="ECO:0007669"/>
    <property type="project" value="UniProtKB-KW"/>
</dbReference>
<dbReference type="STRING" id="77166.U4U033"/>
<evidence type="ECO:0000313" key="14">
    <source>
        <dbReference type="Proteomes" id="UP000030742"/>
    </source>
</evidence>
<keyword evidence="3" id="KW-1003">Cell membrane</keyword>
<dbReference type="PANTHER" id="PTHR11923:SF69">
    <property type="entry name" value="SENSORY NEURON MEMBRANE PROTEIN 1"/>
    <property type="match status" value="1"/>
</dbReference>
<keyword evidence="4" id="KW-0716">Sensory transduction</keyword>
<protein>
    <recommendedName>
        <fullName evidence="15">Sensory neuron membrane protein 1</fullName>
    </recommendedName>
</protein>
<name>U4U033_DENPD</name>
<evidence type="ECO:0000256" key="7">
    <source>
        <dbReference type="ARBA" id="ARBA00022989"/>
    </source>
</evidence>
<keyword evidence="9" id="KW-1015">Disulfide bond</keyword>
<evidence type="ECO:0008006" key="15">
    <source>
        <dbReference type="Google" id="ProtNLM"/>
    </source>
</evidence>
<evidence type="ECO:0000256" key="6">
    <source>
        <dbReference type="ARBA" id="ARBA00022725"/>
    </source>
</evidence>
<evidence type="ECO:0000256" key="9">
    <source>
        <dbReference type="ARBA" id="ARBA00023157"/>
    </source>
</evidence>
<dbReference type="Pfam" id="PF01130">
    <property type="entry name" value="CD36"/>
    <property type="match status" value="4"/>
</dbReference>
<keyword evidence="11" id="KW-0325">Glycoprotein</keyword>
<dbReference type="GO" id="GO:0005886">
    <property type="term" value="C:plasma membrane"/>
    <property type="evidence" value="ECO:0007669"/>
    <property type="project" value="UniProtKB-SubCell"/>
</dbReference>
<dbReference type="EMBL" id="KB631735">
    <property type="protein sequence ID" value="ERL85658.1"/>
    <property type="molecule type" value="Genomic_DNA"/>
</dbReference>
<evidence type="ECO:0000256" key="2">
    <source>
        <dbReference type="ARBA" id="ARBA00010532"/>
    </source>
</evidence>
<dbReference type="SMR" id="U4U033"/>
<evidence type="ECO:0000256" key="5">
    <source>
        <dbReference type="ARBA" id="ARBA00022692"/>
    </source>
</evidence>
<gene>
    <name evidence="13" type="ORF">D910_03075</name>
</gene>
<dbReference type="GO" id="GO:0005737">
    <property type="term" value="C:cytoplasm"/>
    <property type="evidence" value="ECO:0007669"/>
    <property type="project" value="TreeGrafter"/>
</dbReference>
<proteinExistence type="inferred from homology"/>
<evidence type="ECO:0000256" key="8">
    <source>
        <dbReference type="ARBA" id="ARBA00023136"/>
    </source>
</evidence>
<accession>U4U033</accession>
<keyword evidence="6" id="KW-0552">Olfaction</keyword>
<evidence type="ECO:0000256" key="1">
    <source>
        <dbReference type="ARBA" id="ARBA00004651"/>
    </source>
</evidence>
<sequence length="1105" mass="125216">MNFPMRLAIGSACSLLFIILVGFVGFPKMIKGKVKDMVNLKPGMEIREMFVKVPFPLSFNVYIFSVLNPAEVQGGAKPHLKEMGPFCYNEWKTKINVEDNEGDDTISYDPVDTFENAKRPKCLSVDTLVTIPHPMILGMVNTILRQKPGALTLANKAIKSIWSNPSSLFITVKAQDLLFDGVVIHCGVSDFAGKAICTNLKAEPSLTHLGEDDLGFSLMGPVSLKRIKWSFLEIHHFRSLIAQFDKHDKYDGIPVSSFFASLGDQSKNPAEKCFCTTPETCLKRGMSQFAIFISAHQTFRFYLAGLMDLYRCAKIPLYVSLPHFYDSHESYLKGVKGLKPDVEKHGIRIMFELITIDNHTLGVVEKYVYLGYNIKLVRDNQTEEITRRIGVTSATFEKLEHILNKPEIPINLKRQVLNACISLVMTYCLETITGQKTRRTDSEYLTGSPLSARKRLQFNMPLEPNPKVELFHNFTPTVLPIFWVEEAVDLNSTFTKPLKTLFLTKKLVNIVKYLVLLMSIGAVYLYFKSDDSMNVTSVQKVQPDQNGHRNIISTVFNGNHTAGQDNEAYEDNSRFLYGSVILLVSSVLLKLWLFESMVKFVIRDQTALRKRNQVREVYLKIPFPLNFKLYFFNVTNPEEIQTGSKPKLKEVGPFWYDEIKEKVQIIDNDTEDSLTYTPYDLFEYNQNKSNQLREDDYVTIIHPAIVGMVNLVLRDSPVFLSIVSKAIPSIFNNPQTIFLTAKVKDILFDGVELNCLGKDFGTTAVCSQMKSQIPGLKFKKDNENIFLFSLLGSRNGTLTRRLKVHRGIAHAKDLGRLVELDGKKEINIWRQAECNRFHGTDGWIFPALSTPEEGLPSFSTDLCRSVNLRYINDTVLKKIPVRIYETDLGDQMTDENEKCYCRSADSCLKKGVFDLSKCMGVPIYATLPHFLRTDPSYINLVDGLAPSELLHAIRVYFEPMTGTPLFAAKRMQFNLDLKPTNKIPLFSHLPTALFPMFWLEESVDLDGYLLKKVQTVFLLLHAVDIIQYLMIVIGCGCVTISMYFRLKNRKSVTITPATGSKKSAPPKPIDEMDVSHLSIAGILGDRPQKKAVVSQVMSGHEFDKY</sequence>
<feature type="transmembrane region" description="Helical" evidence="12">
    <location>
        <begin position="6"/>
        <end position="26"/>
    </location>
</feature>
<reference evidence="13 14" key="1">
    <citation type="journal article" date="2013" name="Genome Biol.">
        <title>Draft genome of the mountain pine beetle, Dendroctonus ponderosae Hopkins, a major forest pest.</title>
        <authorList>
            <person name="Keeling C.I."/>
            <person name="Yuen M.M."/>
            <person name="Liao N.Y."/>
            <person name="Docking T.R."/>
            <person name="Chan S.K."/>
            <person name="Taylor G.A."/>
            <person name="Palmquist D.L."/>
            <person name="Jackman S.D."/>
            <person name="Nguyen A."/>
            <person name="Li M."/>
            <person name="Henderson H."/>
            <person name="Janes J.K."/>
            <person name="Zhao Y."/>
            <person name="Pandoh P."/>
            <person name="Moore R."/>
            <person name="Sperling F.A."/>
            <person name="Huber D.P."/>
            <person name="Birol I."/>
            <person name="Jones S.J."/>
            <person name="Bohlmann J."/>
        </authorList>
    </citation>
    <scope>NUCLEOTIDE SEQUENCE</scope>
</reference>
<dbReference type="PANTHER" id="PTHR11923">
    <property type="entry name" value="SCAVENGER RECEPTOR CLASS B TYPE-1 SR-B1"/>
    <property type="match status" value="1"/>
</dbReference>
<evidence type="ECO:0000256" key="3">
    <source>
        <dbReference type="ARBA" id="ARBA00022475"/>
    </source>
</evidence>
<keyword evidence="10" id="KW-0675">Receptor</keyword>
<dbReference type="OrthoDB" id="10024078at2759"/>
<evidence type="ECO:0000313" key="13">
    <source>
        <dbReference type="EMBL" id="ERL85658.1"/>
    </source>
</evidence>
<keyword evidence="7 12" id="KW-1133">Transmembrane helix</keyword>